<comment type="subcellular location">
    <subcellularLocation>
        <location evidence="2">Membrane</location>
    </subcellularLocation>
    <subcellularLocation>
        <location evidence="1">Secreted</location>
        <location evidence="1">Cell wall</location>
    </subcellularLocation>
</comment>
<keyword evidence="10" id="KW-1185">Reference proteome</keyword>
<dbReference type="AlphaFoldDB" id="A0AAW2BV21"/>
<evidence type="ECO:0000256" key="5">
    <source>
        <dbReference type="ARBA" id="ARBA00022729"/>
    </source>
</evidence>
<evidence type="ECO:0000313" key="10">
    <source>
        <dbReference type="Proteomes" id="UP001459277"/>
    </source>
</evidence>
<sequence>MNCPWSLGASKWYTVHPQWWPCPCKWVGIRCDEAGSLTGLNLSSFGLIGTLSNLSFSSFPDLLAIDLSRNSLYGNIPDQIGNISKLTLLNLAHNDLSETITSSIGRLSRLSYLDFSSNQLSGRIPYEIGLLRALLSLALDTNSLTGSIPTSIGN</sequence>
<accession>A0AAW2BV21</accession>
<gene>
    <name evidence="9" type="ORF">SO802_028993</name>
</gene>
<dbReference type="PANTHER" id="PTHR48060:SF24">
    <property type="entry name" value="NON-SPECIFIC SERINE_THREONINE PROTEIN KINASE"/>
    <property type="match status" value="1"/>
</dbReference>
<evidence type="ECO:0000256" key="3">
    <source>
        <dbReference type="ARBA" id="ARBA00022512"/>
    </source>
</evidence>
<dbReference type="FunFam" id="3.80.10.10:FF:000400">
    <property type="entry name" value="Nuclear pore complex protein NUP107"/>
    <property type="match status" value="1"/>
</dbReference>
<dbReference type="GO" id="GO:0016020">
    <property type="term" value="C:membrane"/>
    <property type="evidence" value="ECO:0007669"/>
    <property type="project" value="UniProtKB-SubCell"/>
</dbReference>
<evidence type="ECO:0000313" key="9">
    <source>
        <dbReference type="EMBL" id="KAK9988754.1"/>
    </source>
</evidence>
<keyword evidence="5" id="KW-0732">Signal</keyword>
<dbReference type="PANTHER" id="PTHR48060">
    <property type="entry name" value="DNA DAMAGE-REPAIR/TOLERATION PROTEIN DRT100"/>
    <property type="match status" value="1"/>
</dbReference>
<proteinExistence type="inferred from homology"/>
<dbReference type="Proteomes" id="UP001459277">
    <property type="component" value="Unassembled WGS sequence"/>
</dbReference>
<protein>
    <recommendedName>
        <fullName evidence="11">Leucine-rich repeat-containing N-terminal plant-type domain-containing protein</fullName>
    </recommendedName>
</protein>
<reference evidence="9 10" key="1">
    <citation type="submission" date="2024-01" db="EMBL/GenBank/DDBJ databases">
        <title>A telomere-to-telomere, gap-free genome of sweet tea (Lithocarpus litseifolius).</title>
        <authorList>
            <person name="Zhou J."/>
        </authorList>
    </citation>
    <scope>NUCLEOTIDE SEQUENCE [LARGE SCALE GENOMIC DNA]</scope>
    <source>
        <strain evidence="9">Zhou-2022a</strain>
        <tissue evidence="9">Leaf</tissue>
    </source>
</reference>
<evidence type="ECO:0000256" key="6">
    <source>
        <dbReference type="ARBA" id="ARBA00022737"/>
    </source>
</evidence>
<evidence type="ECO:0000256" key="8">
    <source>
        <dbReference type="ARBA" id="ARBA00038043"/>
    </source>
</evidence>
<dbReference type="SUPFAM" id="SSF52058">
    <property type="entry name" value="L domain-like"/>
    <property type="match status" value="1"/>
</dbReference>
<dbReference type="InterPro" id="IPR001611">
    <property type="entry name" value="Leu-rich_rpt"/>
</dbReference>
<evidence type="ECO:0000256" key="7">
    <source>
        <dbReference type="ARBA" id="ARBA00023136"/>
    </source>
</evidence>
<name>A0AAW2BV21_9ROSI</name>
<evidence type="ECO:0008006" key="11">
    <source>
        <dbReference type="Google" id="ProtNLM"/>
    </source>
</evidence>
<comment type="caution">
    <text evidence="9">The sequence shown here is derived from an EMBL/GenBank/DDBJ whole genome shotgun (WGS) entry which is preliminary data.</text>
</comment>
<keyword evidence="6" id="KW-0677">Repeat</keyword>
<dbReference type="InterPro" id="IPR032675">
    <property type="entry name" value="LRR_dom_sf"/>
</dbReference>
<keyword evidence="7" id="KW-0472">Membrane</keyword>
<keyword evidence="4" id="KW-0433">Leucine-rich repeat</keyword>
<organism evidence="9 10">
    <name type="scientific">Lithocarpus litseifolius</name>
    <dbReference type="NCBI Taxonomy" id="425828"/>
    <lineage>
        <taxon>Eukaryota</taxon>
        <taxon>Viridiplantae</taxon>
        <taxon>Streptophyta</taxon>
        <taxon>Embryophyta</taxon>
        <taxon>Tracheophyta</taxon>
        <taxon>Spermatophyta</taxon>
        <taxon>Magnoliopsida</taxon>
        <taxon>eudicotyledons</taxon>
        <taxon>Gunneridae</taxon>
        <taxon>Pentapetalae</taxon>
        <taxon>rosids</taxon>
        <taxon>fabids</taxon>
        <taxon>Fagales</taxon>
        <taxon>Fagaceae</taxon>
        <taxon>Lithocarpus</taxon>
    </lineage>
</organism>
<evidence type="ECO:0000256" key="1">
    <source>
        <dbReference type="ARBA" id="ARBA00004191"/>
    </source>
</evidence>
<evidence type="ECO:0000256" key="2">
    <source>
        <dbReference type="ARBA" id="ARBA00004370"/>
    </source>
</evidence>
<dbReference type="Pfam" id="PF00560">
    <property type="entry name" value="LRR_1"/>
    <property type="match status" value="3"/>
</dbReference>
<keyword evidence="3" id="KW-0964">Secreted</keyword>
<evidence type="ECO:0000256" key="4">
    <source>
        <dbReference type="ARBA" id="ARBA00022614"/>
    </source>
</evidence>
<dbReference type="InterPro" id="IPR053211">
    <property type="entry name" value="DNA_repair-toleration"/>
</dbReference>
<comment type="similarity">
    <text evidence="8">Belongs to the polygalacturonase-inhibiting protein family.</text>
</comment>
<dbReference type="EMBL" id="JAZDWU010000010">
    <property type="protein sequence ID" value="KAK9988754.1"/>
    <property type="molecule type" value="Genomic_DNA"/>
</dbReference>
<keyword evidence="3" id="KW-0134">Cell wall</keyword>
<dbReference type="Gene3D" id="3.80.10.10">
    <property type="entry name" value="Ribonuclease Inhibitor"/>
    <property type="match status" value="1"/>
</dbReference>